<keyword evidence="3 4" id="KW-0546">Nucleotide metabolism</keyword>
<dbReference type="KEGG" id="ebla:JGUZn3_14290"/>
<dbReference type="GO" id="GO:0047429">
    <property type="term" value="F:nucleoside triphosphate diphosphatase activity"/>
    <property type="evidence" value="ECO:0007669"/>
    <property type="project" value="UniProtKB-EC"/>
</dbReference>
<keyword evidence="4" id="KW-0963">Cytoplasm</keyword>
<dbReference type="PANTHER" id="PTHR43213">
    <property type="entry name" value="BIFUNCTIONAL DTTP/UTP PYROPHOSPHATASE/METHYLTRANSFERASE PROTEIN-RELATED"/>
    <property type="match status" value="1"/>
</dbReference>
<dbReference type="HAMAP" id="MF_00528">
    <property type="entry name" value="Maf"/>
    <property type="match status" value="1"/>
</dbReference>
<dbReference type="SUPFAM" id="SSF52972">
    <property type="entry name" value="ITPase-like"/>
    <property type="match status" value="1"/>
</dbReference>
<reference evidence="5 6" key="1">
    <citation type="submission" date="2020-08" db="EMBL/GenBank/DDBJ databases">
        <title>Complete genome sequence of Entomobacter blattae G55GP.</title>
        <authorList>
            <person name="Poehlein A."/>
            <person name="Guzman J."/>
            <person name="Daniel R."/>
            <person name="Vilcinskas A."/>
        </authorList>
    </citation>
    <scope>NUCLEOTIDE SEQUENCE [LARGE SCALE GENOMIC DNA]</scope>
    <source>
        <strain evidence="5 6">G55GP</strain>
    </source>
</reference>
<comment type="function">
    <text evidence="4">Nucleoside triphosphate pyrophosphatase. May have a dual role in cell division arrest and in preventing the incorporation of modified nucleotides into cellular nucleic acids.</text>
</comment>
<comment type="cofactor">
    <cofactor evidence="1 4">
        <name>a divalent metal cation</name>
        <dbReference type="ChEBI" id="CHEBI:60240"/>
    </cofactor>
</comment>
<comment type="subcellular location">
    <subcellularLocation>
        <location evidence="4">Cytoplasm</location>
    </subcellularLocation>
</comment>
<dbReference type="Proteomes" id="UP000516349">
    <property type="component" value="Chromosome"/>
</dbReference>
<accession>A0A7H1NS93</accession>
<comment type="caution">
    <text evidence="4">Lacks conserved residue(s) required for the propagation of feature annotation.</text>
</comment>
<dbReference type="PIRSF" id="PIRSF006305">
    <property type="entry name" value="Maf"/>
    <property type="match status" value="1"/>
</dbReference>
<evidence type="ECO:0000256" key="2">
    <source>
        <dbReference type="ARBA" id="ARBA00022801"/>
    </source>
</evidence>
<dbReference type="InterPro" id="IPR029001">
    <property type="entry name" value="ITPase-like_fam"/>
</dbReference>
<proteinExistence type="inferred from homology"/>
<dbReference type="GO" id="GO:0009117">
    <property type="term" value="P:nucleotide metabolic process"/>
    <property type="evidence" value="ECO:0007669"/>
    <property type="project" value="UniProtKB-KW"/>
</dbReference>
<dbReference type="InterPro" id="IPR003697">
    <property type="entry name" value="Maf-like"/>
</dbReference>
<evidence type="ECO:0000256" key="3">
    <source>
        <dbReference type="ARBA" id="ARBA00023080"/>
    </source>
</evidence>
<dbReference type="Pfam" id="PF02545">
    <property type="entry name" value="Maf"/>
    <property type="match status" value="1"/>
</dbReference>
<dbReference type="AlphaFoldDB" id="A0A7H1NS93"/>
<feature type="active site" description="Proton acceptor" evidence="4">
    <location>
        <position position="50"/>
    </location>
</feature>
<evidence type="ECO:0000313" key="5">
    <source>
        <dbReference type="EMBL" id="QNT78653.1"/>
    </source>
</evidence>
<comment type="catalytic activity">
    <reaction evidence="4">
        <text>a ribonucleoside 5'-triphosphate + H2O = a ribonucleoside 5'-phosphate + diphosphate + H(+)</text>
        <dbReference type="Rhea" id="RHEA:23996"/>
        <dbReference type="ChEBI" id="CHEBI:15377"/>
        <dbReference type="ChEBI" id="CHEBI:15378"/>
        <dbReference type="ChEBI" id="CHEBI:33019"/>
        <dbReference type="ChEBI" id="CHEBI:58043"/>
        <dbReference type="ChEBI" id="CHEBI:61557"/>
        <dbReference type="EC" id="3.6.1.9"/>
    </reaction>
</comment>
<dbReference type="EC" id="3.6.1.9" evidence="4"/>
<evidence type="ECO:0000256" key="1">
    <source>
        <dbReference type="ARBA" id="ARBA00001968"/>
    </source>
</evidence>
<organism evidence="5 6">
    <name type="scientific">Entomobacter blattae</name>
    <dbReference type="NCBI Taxonomy" id="2762277"/>
    <lineage>
        <taxon>Bacteria</taxon>
        <taxon>Pseudomonadati</taxon>
        <taxon>Pseudomonadota</taxon>
        <taxon>Alphaproteobacteria</taxon>
        <taxon>Acetobacterales</taxon>
        <taxon>Acetobacteraceae</taxon>
        <taxon>Entomobacter</taxon>
    </lineage>
</organism>
<dbReference type="Gene3D" id="3.90.950.10">
    <property type="match status" value="1"/>
</dbReference>
<name>A0A7H1NS93_9PROT</name>
<gene>
    <name evidence="5" type="primary">yhdE_2</name>
    <name evidence="5" type="ORF">JGUZn3_14290</name>
</gene>
<sequence>MLLSPNIDEALHPHELPRVYCQRVAHLKALACLSQAAGQAPPESLLLAADTVICTARRLFPKTEDPQQARSYLEYLSGRRHRAITTVALYKFLPAHSSSVPPKALASRTVQTVVSFNRLSKTQIAHYLSTEEWKNKAGGYAIQGYAASFVKFISGSYSNVVGLPLFETAQLFRGQGWLP</sequence>
<comment type="catalytic activity">
    <reaction evidence="4">
        <text>a 2'-deoxyribonucleoside 5'-triphosphate + H2O = a 2'-deoxyribonucleoside 5'-phosphate + diphosphate + H(+)</text>
        <dbReference type="Rhea" id="RHEA:44644"/>
        <dbReference type="ChEBI" id="CHEBI:15377"/>
        <dbReference type="ChEBI" id="CHEBI:15378"/>
        <dbReference type="ChEBI" id="CHEBI:33019"/>
        <dbReference type="ChEBI" id="CHEBI:61560"/>
        <dbReference type="ChEBI" id="CHEBI:65317"/>
        <dbReference type="EC" id="3.6.1.9"/>
    </reaction>
</comment>
<dbReference type="GO" id="GO:0005737">
    <property type="term" value="C:cytoplasm"/>
    <property type="evidence" value="ECO:0007669"/>
    <property type="project" value="UniProtKB-SubCell"/>
</dbReference>
<comment type="similarity">
    <text evidence="4">Belongs to the Maf family.</text>
</comment>
<keyword evidence="2 4" id="KW-0378">Hydrolase</keyword>
<evidence type="ECO:0000256" key="4">
    <source>
        <dbReference type="HAMAP-Rule" id="MF_00528"/>
    </source>
</evidence>
<dbReference type="PANTHER" id="PTHR43213:SF5">
    <property type="entry name" value="BIFUNCTIONAL DTTP_UTP PYROPHOSPHATASE_METHYLTRANSFERASE PROTEIN-RELATED"/>
    <property type="match status" value="1"/>
</dbReference>
<protein>
    <recommendedName>
        <fullName evidence="4">Nucleoside triphosphate pyrophosphatase</fullName>
        <ecNumber evidence="4">3.6.1.9</ecNumber>
    </recommendedName>
    <alternativeName>
        <fullName evidence="4">Nucleotide pyrophosphatase</fullName>
        <shortName evidence="4">Nucleotide PPase</shortName>
    </alternativeName>
</protein>
<dbReference type="EMBL" id="CP060244">
    <property type="protein sequence ID" value="QNT78653.1"/>
    <property type="molecule type" value="Genomic_DNA"/>
</dbReference>
<keyword evidence="6" id="KW-1185">Reference proteome</keyword>
<dbReference type="CDD" id="cd00555">
    <property type="entry name" value="Maf"/>
    <property type="match status" value="1"/>
</dbReference>
<evidence type="ECO:0000313" key="6">
    <source>
        <dbReference type="Proteomes" id="UP000516349"/>
    </source>
</evidence>